<keyword evidence="4" id="KW-1185">Reference proteome</keyword>
<dbReference type="InterPro" id="IPR001138">
    <property type="entry name" value="Zn2Cys6_DnaBD"/>
</dbReference>
<evidence type="ECO:0000256" key="1">
    <source>
        <dbReference type="ARBA" id="ARBA00023242"/>
    </source>
</evidence>
<proteinExistence type="predicted"/>
<dbReference type="GeneID" id="54572794"/>
<evidence type="ECO:0000259" key="2">
    <source>
        <dbReference type="PROSITE" id="PS50048"/>
    </source>
</evidence>
<keyword evidence="1" id="KW-0539">Nucleus</keyword>
<dbReference type="PANTHER" id="PTHR38111:SF2">
    <property type="entry name" value="FINGER DOMAIN PROTEIN, PUTATIVE (AFU_ORTHOLOGUE AFUA_1G01560)-RELATED"/>
    <property type="match status" value="1"/>
</dbReference>
<dbReference type="GO" id="GO:0008270">
    <property type="term" value="F:zinc ion binding"/>
    <property type="evidence" value="ECO:0007669"/>
    <property type="project" value="InterPro"/>
</dbReference>
<sequence>MVGAPSSNRCGTCRRRKVKCDEAWPICGPCAKGRRYCPGPPVTRIRFVEDDTRPHELPIGGVGQTYQARSLDGSVAGGSGQYNSVRNLHMITVRSTAKDGGTFQKLRLLRTRKGGPLSSQMADEPSPMLVCPGSSAGEILARRLFTFIDCSDHGVGARVRIHGMWLKELPRRFGSSPALDSTVACLVSSHEAVIRGEDHSMWLDYQQYGKAIKALQSVVDNPKEQLSTNTLATVALMWRIEGTFAAATGLIGRQTVHAQALADMLRLRGLGPCKDNLDFLLTVDCQVAAVQSCLARDISQPCIFDSEEWDLVFQERHGRSDLSMLYWNVFREFVRYPGLGHDLYMIYLYPDKATSTIQDVAHAALRIATNLERISHSIKAALDDPKVCVTKPSATGDPLIPIVFEFRDTEAAPLLGYYCFYSIAINRMLIYLSYLLHTEVNNDLVRIRGHPPRSALDLPYFG</sequence>
<dbReference type="Proteomes" id="UP000800094">
    <property type="component" value="Unassembled WGS sequence"/>
</dbReference>
<dbReference type="SMART" id="SM00066">
    <property type="entry name" value="GAL4"/>
    <property type="match status" value="1"/>
</dbReference>
<dbReference type="AlphaFoldDB" id="A0A6A6IZN4"/>
<reference evidence="3" key="1">
    <citation type="journal article" date="2020" name="Stud. Mycol.">
        <title>101 Dothideomycetes genomes: a test case for predicting lifestyles and emergence of pathogens.</title>
        <authorList>
            <person name="Haridas S."/>
            <person name="Albert R."/>
            <person name="Binder M."/>
            <person name="Bloem J."/>
            <person name="Labutti K."/>
            <person name="Salamov A."/>
            <person name="Andreopoulos B."/>
            <person name="Baker S."/>
            <person name="Barry K."/>
            <person name="Bills G."/>
            <person name="Bluhm B."/>
            <person name="Cannon C."/>
            <person name="Castanera R."/>
            <person name="Culley D."/>
            <person name="Daum C."/>
            <person name="Ezra D."/>
            <person name="Gonzalez J."/>
            <person name="Henrissat B."/>
            <person name="Kuo A."/>
            <person name="Liang C."/>
            <person name="Lipzen A."/>
            <person name="Lutzoni F."/>
            <person name="Magnuson J."/>
            <person name="Mondo S."/>
            <person name="Nolan M."/>
            <person name="Ohm R."/>
            <person name="Pangilinan J."/>
            <person name="Park H.-J."/>
            <person name="Ramirez L."/>
            <person name="Alfaro M."/>
            <person name="Sun H."/>
            <person name="Tritt A."/>
            <person name="Yoshinaga Y."/>
            <person name="Zwiers L.-H."/>
            <person name="Turgeon B."/>
            <person name="Goodwin S."/>
            <person name="Spatafora J."/>
            <person name="Crous P."/>
            <person name="Grigoriev I."/>
        </authorList>
    </citation>
    <scope>NUCLEOTIDE SEQUENCE</scope>
    <source>
        <strain evidence="3">CBS 122368</strain>
    </source>
</reference>
<dbReference type="EMBL" id="ML987189">
    <property type="protein sequence ID" value="KAF2255914.1"/>
    <property type="molecule type" value="Genomic_DNA"/>
</dbReference>
<dbReference type="Gene3D" id="4.10.240.10">
    <property type="entry name" value="Zn(2)-C6 fungal-type DNA-binding domain"/>
    <property type="match status" value="1"/>
</dbReference>
<dbReference type="InterPro" id="IPR036864">
    <property type="entry name" value="Zn2-C6_fun-type_DNA-bd_sf"/>
</dbReference>
<protein>
    <recommendedName>
        <fullName evidence="2">Zn(2)-C6 fungal-type domain-containing protein</fullName>
    </recommendedName>
</protein>
<dbReference type="GO" id="GO:0000981">
    <property type="term" value="F:DNA-binding transcription factor activity, RNA polymerase II-specific"/>
    <property type="evidence" value="ECO:0007669"/>
    <property type="project" value="InterPro"/>
</dbReference>
<evidence type="ECO:0000313" key="3">
    <source>
        <dbReference type="EMBL" id="KAF2255914.1"/>
    </source>
</evidence>
<dbReference type="OrthoDB" id="4314040at2759"/>
<feature type="domain" description="Zn(2)-C6 fungal-type" evidence="2">
    <location>
        <begin position="9"/>
        <end position="37"/>
    </location>
</feature>
<gene>
    <name evidence="3" type="ORF">BU26DRAFT_11697</name>
</gene>
<dbReference type="InterPro" id="IPR053178">
    <property type="entry name" value="Osmoadaptation_assoc"/>
</dbReference>
<evidence type="ECO:0000313" key="4">
    <source>
        <dbReference type="Proteomes" id="UP000800094"/>
    </source>
</evidence>
<dbReference type="PANTHER" id="PTHR38111">
    <property type="entry name" value="ZN(2)-C6 FUNGAL-TYPE DOMAIN-CONTAINING PROTEIN-RELATED"/>
    <property type="match status" value="1"/>
</dbReference>
<dbReference type="PROSITE" id="PS50048">
    <property type="entry name" value="ZN2_CY6_FUNGAL_2"/>
    <property type="match status" value="1"/>
</dbReference>
<dbReference type="CDD" id="cd00067">
    <property type="entry name" value="GAL4"/>
    <property type="match status" value="1"/>
</dbReference>
<dbReference type="SUPFAM" id="SSF57701">
    <property type="entry name" value="Zn2/Cys6 DNA-binding domain"/>
    <property type="match status" value="1"/>
</dbReference>
<accession>A0A6A6IZN4</accession>
<name>A0A6A6IZN4_9PLEO</name>
<organism evidence="3 4">
    <name type="scientific">Trematosphaeria pertusa</name>
    <dbReference type="NCBI Taxonomy" id="390896"/>
    <lineage>
        <taxon>Eukaryota</taxon>
        <taxon>Fungi</taxon>
        <taxon>Dikarya</taxon>
        <taxon>Ascomycota</taxon>
        <taxon>Pezizomycotina</taxon>
        <taxon>Dothideomycetes</taxon>
        <taxon>Pleosporomycetidae</taxon>
        <taxon>Pleosporales</taxon>
        <taxon>Massarineae</taxon>
        <taxon>Trematosphaeriaceae</taxon>
        <taxon>Trematosphaeria</taxon>
    </lineage>
</organism>
<dbReference type="RefSeq" id="XP_033690918.1">
    <property type="nucleotide sequence ID" value="XM_033819464.1"/>
</dbReference>